<dbReference type="SUPFAM" id="SSF50621">
    <property type="entry name" value="Alanine racemase C-terminal domain-like"/>
    <property type="match status" value="1"/>
</dbReference>
<feature type="binding site" evidence="4">
    <location>
        <position position="306"/>
    </location>
    <ligand>
        <name>substrate</name>
    </ligand>
</feature>
<evidence type="ECO:0000256" key="2">
    <source>
        <dbReference type="ARBA" id="ARBA00022898"/>
    </source>
</evidence>
<comment type="pathway">
    <text evidence="4">Amino-acid biosynthesis; D-alanine biosynthesis; D-alanine from L-alanine: step 1/1.</text>
</comment>
<dbReference type="NCBIfam" id="TIGR00492">
    <property type="entry name" value="alr"/>
    <property type="match status" value="1"/>
</dbReference>
<dbReference type="GO" id="GO:0008784">
    <property type="term" value="F:alanine racemase activity"/>
    <property type="evidence" value="ECO:0007669"/>
    <property type="project" value="UniProtKB-EC"/>
</dbReference>
<dbReference type="PANTHER" id="PTHR30511:SF0">
    <property type="entry name" value="ALANINE RACEMASE, CATABOLIC-RELATED"/>
    <property type="match status" value="1"/>
</dbReference>
<dbReference type="Gene3D" id="2.40.37.10">
    <property type="entry name" value="Lyase, Ornithine Decarboxylase, Chain A, domain 1"/>
    <property type="match status" value="1"/>
</dbReference>
<dbReference type="InterPro" id="IPR011079">
    <property type="entry name" value="Ala_racemase_C"/>
</dbReference>
<accession>A0ABU3SZD5</accession>
<organism evidence="6 7">
    <name type="scientific">Paraglaciecola aquimarina</name>
    <dbReference type="NCBI Taxonomy" id="1235557"/>
    <lineage>
        <taxon>Bacteria</taxon>
        <taxon>Pseudomonadati</taxon>
        <taxon>Pseudomonadota</taxon>
        <taxon>Gammaproteobacteria</taxon>
        <taxon>Alteromonadales</taxon>
        <taxon>Alteromonadaceae</taxon>
        <taxon>Paraglaciecola</taxon>
    </lineage>
</organism>
<dbReference type="SMART" id="SM01005">
    <property type="entry name" value="Ala_racemase_C"/>
    <property type="match status" value="1"/>
</dbReference>
<feature type="active site" description="Proton acceptor; specific for L-alanine" evidence="4">
    <location>
        <position position="258"/>
    </location>
</feature>
<comment type="caution">
    <text evidence="6">The sequence shown here is derived from an EMBL/GenBank/DDBJ whole genome shotgun (WGS) entry which is preliminary data.</text>
</comment>
<dbReference type="Pfam" id="PF01168">
    <property type="entry name" value="Ala_racemase_N"/>
    <property type="match status" value="1"/>
</dbReference>
<dbReference type="InterPro" id="IPR020622">
    <property type="entry name" value="Ala_racemase_pyridoxalP-BS"/>
</dbReference>
<proteinExistence type="inferred from homology"/>
<dbReference type="Pfam" id="PF00842">
    <property type="entry name" value="Ala_racemase_C"/>
    <property type="match status" value="1"/>
</dbReference>
<evidence type="ECO:0000256" key="4">
    <source>
        <dbReference type="HAMAP-Rule" id="MF_01201"/>
    </source>
</evidence>
<comment type="similarity">
    <text evidence="4">Belongs to the alanine racemase family.</text>
</comment>
<feature type="domain" description="Alanine racemase C-terminal" evidence="5">
    <location>
        <begin position="237"/>
        <end position="332"/>
    </location>
</feature>
<dbReference type="InterPro" id="IPR000821">
    <property type="entry name" value="Ala_racemase"/>
</dbReference>
<dbReference type="Gene3D" id="3.20.20.10">
    <property type="entry name" value="Alanine racemase"/>
    <property type="match status" value="1"/>
</dbReference>
<feature type="active site" description="Proton acceptor; specific for D-alanine" evidence="4">
    <location>
        <position position="35"/>
    </location>
</feature>
<dbReference type="PROSITE" id="PS00395">
    <property type="entry name" value="ALANINE_RACEMASE"/>
    <property type="match status" value="1"/>
</dbReference>
<dbReference type="InterPro" id="IPR009006">
    <property type="entry name" value="Ala_racemase/Decarboxylase_C"/>
</dbReference>
<dbReference type="PANTHER" id="PTHR30511">
    <property type="entry name" value="ALANINE RACEMASE"/>
    <property type="match status" value="1"/>
</dbReference>
<feature type="modified residue" description="N6-(pyridoxal phosphate)lysine" evidence="4">
    <location>
        <position position="35"/>
    </location>
</feature>
<dbReference type="EC" id="5.1.1.1" evidence="4"/>
<dbReference type="CDD" id="cd06827">
    <property type="entry name" value="PLPDE_III_AR_proteobact"/>
    <property type="match status" value="1"/>
</dbReference>
<dbReference type="InterPro" id="IPR029066">
    <property type="entry name" value="PLP-binding_barrel"/>
</dbReference>
<evidence type="ECO:0000259" key="5">
    <source>
        <dbReference type="SMART" id="SM01005"/>
    </source>
</evidence>
<evidence type="ECO:0000313" key="7">
    <source>
        <dbReference type="Proteomes" id="UP001247805"/>
    </source>
</evidence>
<dbReference type="Proteomes" id="UP001247805">
    <property type="component" value="Unassembled WGS sequence"/>
</dbReference>
<comment type="function">
    <text evidence="4">Catalyzes the interconversion of L-alanine and D-alanine. May also act on other amino acids.</text>
</comment>
<keyword evidence="3 4" id="KW-0413">Isomerase</keyword>
<evidence type="ECO:0000256" key="3">
    <source>
        <dbReference type="ARBA" id="ARBA00023235"/>
    </source>
</evidence>
<dbReference type="RefSeq" id="WP_316026900.1">
    <property type="nucleotide sequence ID" value="NZ_JAWDIO010000002.1"/>
</dbReference>
<feature type="binding site" evidence="4">
    <location>
        <position position="131"/>
    </location>
    <ligand>
        <name>substrate</name>
    </ligand>
</feature>
<sequence>MSRPTKIVIDLAAIRANCQLAQALAPLSKTLAVVKADAYGHGAGPVAKALAPLVEMLTVSCLEEALILRQAGIKKPILLLEGFFSTSEINIAINNDCEFVIHSIRQVEQLLTVSAVRPVKVWLKIDTGMHRLGLSPEDAATVYGQLQGATNVGDIAIMSHFSCADEPSADYTKKQLAIFNQCVIKLSNSSGECSIANSAGILAWPESRLSWNRPGIMLYGLSPFSESQDNADKLIPAMNFESAVIALRKVKVGESVGYGNTWTAQRPSIIATIAVGYGDGYPRNARTGTPVLINGQRAALVGRVSMDLISVDVTELDPVQVGDGVELWGKIC</sequence>
<evidence type="ECO:0000256" key="1">
    <source>
        <dbReference type="ARBA" id="ARBA00001933"/>
    </source>
</evidence>
<keyword evidence="2 4" id="KW-0663">Pyridoxal phosphate</keyword>
<gene>
    <name evidence="6" type="primary">alr</name>
    <name evidence="6" type="ORF">RS130_16885</name>
</gene>
<dbReference type="PRINTS" id="PR00992">
    <property type="entry name" value="ALARACEMASE"/>
</dbReference>
<protein>
    <recommendedName>
        <fullName evidence="4">Alanine racemase</fullName>
        <ecNumber evidence="4">5.1.1.1</ecNumber>
    </recommendedName>
</protein>
<keyword evidence="7" id="KW-1185">Reference proteome</keyword>
<reference evidence="6 7" key="1">
    <citation type="submission" date="2023-10" db="EMBL/GenBank/DDBJ databases">
        <title>Glaciecola aquimarina strain GGW-M5 nov., isolated from a coastal seawater.</title>
        <authorList>
            <person name="Bayburt H."/>
            <person name="Kim J.M."/>
            <person name="Choi B.J."/>
            <person name="Jeon C.O."/>
        </authorList>
    </citation>
    <scope>NUCLEOTIDE SEQUENCE [LARGE SCALE GENOMIC DNA]</scope>
    <source>
        <strain evidence="6 7">KCTC 32108</strain>
    </source>
</reference>
<dbReference type="SUPFAM" id="SSF51419">
    <property type="entry name" value="PLP-binding barrel"/>
    <property type="match status" value="1"/>
</dbReference>
<dbReference type="HAMAP" id="MF_01201">
    <property type="entry name" value="Ala_racemase"/>
    <property type="match status" value="1"/>
</dbReference>
<comment type="catalytic activity">
    <reaction evidence="4">
        <text>L-alanine = D-alanine</text>
        <dbReference type="Rhea" id="RHEA:20249"/>
        <dbReference type="ChEBI" id="CHEBI:57416"/>
        <dbReference type="ChEBI" id="CHEBI:57972"/>
        <dbReference type="EC" id="5.1.1.1"/>
    </reaction>
</comment>
<name>A0ABU3SZD5_9ALTE</name>
<comment type="cofactor">
    <cofactor evidence="1 4">
        <name>pyridoxal 5'-phosphate</name>
        <dbReference type="ChEBI" id="CHEBI:597326"/>
    </cofactor>
</comment>
<evidence type="ECO:0000313" key="6">
    <source>
        <dbReference type="EMBL" id="MDU0355358.1"/>
    </source>
</evidence>
<dbReference type="InterPro" id="IPR001608">
    <property type="entry name" value="Ala_racemase_N"/>
</dbReference>
<dbReference type="EMBL" id="JAWDIO010000002">
    <property type="protein sequence ID" value="MDU0355358.1"/>
    <property type="molecule type" value="Genomic_DNA"/>
</dbReference>